<feature type="compositionally biased region" description="Polar residues" evidence="1">
    <location>
        <begin position="1192"/>
        <end position="1211"/>
    </location>
</feature>
<feature type="compositionally biased region" description="Polar residues" evidence="1">
    <location>
        <begin position="798"/>
        <end position="811"/>
    </location>
</feature>
<evidence type="ECO:0000256" key="1">
    <source>
        <dbReference type="SAM" id="MobiDB-lite"/>
    </source>
</evidence>
<feature type="compositionally biased region" description="Acidic residues" evidence="1">
    <location>
        <begin position="1476"/>
        <end position="1487"/>
    </location>
</feature>
<accession>A0ABM3LHL4</accession>
<dbReference type="RefSeq" id="XP_052738560.1">
    <property type="nucleotide sequence ID" value="XM_052882600.1"/>
</dbReference>
<feature type="compositionally biased region" description="Acidic residues" evidence="1">
    <location>
        <begin position="913"/>
        <end position="928"/>
    </location>
</feature>
<feature type="compositionally biased region" description="Polar residues" evidence="1">
    <location>
        <begin position="1220"/>
        <end position="1235"/>
    </location>
</feature>
<feature type="region of interest" description="Disordered" evidence="1">
    <location>
        <begin position="1"/>
        <end position="305"/>
    </location>
</feature>
<feature type="compositionally biased region" description="Polar residues" evidence="1">
    <location>
        <begin position="719"/>
        <end position="737"/>
    </location>
</feature>
<feature type="region of interest" description="Disordered" evidence="1">
    <location>
        <begin position="654"/>
        <end position="1089"/>
    </location>
</feature>
<feature type="compositionally biased region" description="Basic and acidic residues" evidence="1">
    <location>
        <begin position="138"/>
        <end position="148"/>
    </location>
</feature>
<feature type="compositionally biased region" description="Polar residues" evidence="1">
    <location>
        <begin position="1337"/>
        <end position="1346"/>
    </location>
</feature>
<feature type="compositionally biased region" description="Low complexity" evidence="1">
    <location>
        <begin position="55"/>
        <end position="68"/>
    </location>
</feature>
<feature type="compositionally biased region" description="Basic and acidic residues" evidence="1">
    <location>
        <begin position="1752"/>
        <end position="1772"/>
    </location>
</feature>
<feature type="compositionally biased region" description="Polar residues" evidence="1">
    <location>
        <begin position="1266"/>
        <end position="1275"/>
    </location>
</feature>
<feature type="compositionally biased region" description="Acidic residues" evidence="1">
    <location>
        <begin position="893"/>
        <end position="903"/>
    </location>
</feature>
<name>A0ABM3LHL4_BICAN</name>
<feature type="compositionally biased region" description="Polar residues" evidence="1">
    <location>
        <begin position="215"/>
        <end position="235"/>
    </location>
</feature>
<feature type="compositionally biased region" description="Basic and acidic residues" evidence="1">
    <location>
        <begin position="69"/>
        <end position="80"/>
    </location>
</feature>
<feature type="compositionally biased region" description="Basic and acidic residues" evidence="1">
    <location>
        <begin position="813"/>
        <end position="823"/>
    </location>
</feature>
<feature type="compositionally biased region" description="Polar residues" evidence="1">
    <location>
        <begin position="1705"/>
        <end position="1727"/>
    </location>
</feature>
<organism evidence="2 3">
    <name type="scientific">Bicyclus anynana</name>
    <name type="common">Squinting bush brown butterfly</name>
    <dbReference type="NCBI Taxonomy" id="110368"/>
    <lineage>
        <taxon>Eukaryota</taxon>
        <taxon>Metazoa</taxon>
        <taxon>Ecdysozoa</taxon>
        <taxon>Arthropoda</taxon>
        <taxon>Hexapoda</taxon>
        <taxon>Insecta</taxon>
        <taxon>Pterygota</taxon>
        <taxon>Neoptera</taxon>
        <taxon>Endopterygota</taxon>
        <taxon>Lepidoptera</taxon>
        <taxon>Glossata</taxon>
        <taxon>Ditrysia</taxon>
        <taxon>Papilionoidea</taxon>
        <taxon>Nymphalidae</taxon>
        <taxon>Satyrinae</taxon>
        <taxon>Satyrini</taxon>
        <taxon>Mycalesina</taxon>
        <taxon>Bicyclus</taxon>
    </lineage>
</organism>
<proteinExistence type="predicted"/>
<feature type="compositionally biased region" description="Acidic residues" evidence="1">
    <location>
        <begin position="854"/>
        <end position="872"/>
    </location>
</feature>
<feature type="compositionally biased region" description="Basic and acidic residues" evidence="1">
    <location>
        <begin position="664"/>
        <end position="683"/>
    </location>
</feature>
<reference evidence="3" key="1">
    <citation type="submission" date="2025-08" db="UniProtKB">
        <authorList>
            <consortium name="RefSeq"/>
        </authorList>
    </citation>
    <scope>IDENTIFICATION</scope>
</reference>
<feature type="compositionally biased region" description="Basic and acidic residues" evidence="1">
    <location>
        <begin position="694"/>
        <end position="718"/>
    </location>
</feature>
<feature type="compositionally biased region" description="Basic and acidic residues" evidence="1">
    <location>
        <begin position="873"/>
        <end position="886"/>
    </location>
</feature>
<evidence type="ECO:0000313" key="3">
    <source>
        <dbReference type="RefSeq" id="XP_052738560.1"/>
    </source>
</evidence>
<feature type="compositionally biased region" description="Basic and acidic residues" evidence="1">
    <location>
        <begin position="946"/>
        <end position="964"/>
    </location>
</feature>
<feature type="compositionally biased region" description="Polar residues" evidence="1">
    <location>
        <begin position="169"/>
        <end position="188"/>
    </location>
</feature>
<feature type="region of interest" description="Disordered" evidence="1">
    <location>
        <begin position="1562"/>
        <end position="1783"/>
    </location>
</feature>
<feature type="compositionally biased region" description="Acidic residues" evidence="1">
    <location>
        <begin position="836"/>
        <end position="847"/>
    </location>
</feature>
<feature type="compositionally biased region" description="Basic and acidic residues" evidence="1">
    <location>
        <begin position="1248"/>
        <end position="1263"/>
    </location>
</feature>
<dbReference type="Proteomes" id="UP001652582">
    <property type="component" value="Chromosome 7"/>
</dbReference>
<feature type="compositionally biased region" description="Basic and acidic residues" evidence="1">
    <location>
        <begin position="1308"/>
        <end position="1318"/>
    </location>
</feature>
<sequence>MEEDAGVKAPVTRLRRRLSVEQTEESKSPAVSTPTKKRGGRKAAKPELELIDENTPTNTTTRKATTKTTTKDVVEPEEKNLTPARRTTRIKSNTSIISETALAVESPRAKRAARRASTTGSDYEAAVTPIRQTRRTRKDSTSSIEKEPQQPPPKQEIQITEVIIEEPDSITTVKSTPQPEKTPSTNPRKSPRLLEKINKTSPGKVIEQSSDESKPATNHSKNSADSISISQQEPTDNSKRDSETSQDALSTVSDSIIKEVNTTPKKSKLRKSFSSAESKENLTKRNRTKSWTNLSASSNSKLYSDNENAQNGIINDLKTPLVILNNVSSIHSSSNASLNQDQNIADKSISSPKKKDCVNLQVENIDVPDKTNSIQNKNKTESETVSLDKYMNTKQQSKDALASEIFKKNPSRDMKVTLFIEDTPDSNSDKINLQTSHDNEDQCVPEVVHPVETFQSELNSFSSTLDKQNMLNKSKEPRDNDCEPMDIDETIPENLIMAGAQTPEKNTSSIKLSSTNLHTSNLTTEEMENVSRRQSSIIQSLNKSEIATKSTLILSQIKDSPTGVVNNLGKSLQVSNNELLSQSVDDLNITQESDVKKKLSLHYSTSTPLQDKNIQKLKGIQVNTSIIAMQNNDSKNIINHVGNLSKNQYENLSDKNDSVASHDGNLKDTLKRENSERNTDTSKNKGKGRNSSKKYIENEMIHSSEDEKMYSEKDKSIDNHTNISINDKKVCTSQNKSKSADIPSEEKHINESDDDNAETSSLRNEVFNASGNYKPEEKDIKSDMVNSSQNEKMESDGDTSIDNNTNINLSDKNACKLENESKSADLLSEKQNTSSESEEEYESDEDSVEKSNLLDDEAFDAGDDYESGDSQDDSERQFEKENEIIDKGVTLTSEEEFSDDSDYEKDSFLVSSNEEDNELLDGSDDDLSMSDNELKMTTTSKKKFNERKVKEQKKASREMFESRHKLNSSKNSSNASILSATKNKKRLQISSSESEEDIPAKPKKYNRLRLDSTKEASLLNDESEHKISKKKNRHLPDTSSSDESIPKEKEITICDETIKESDPLSQIKTEPKTPIKSANSSIAFMDTENVNNDEIDKNESTMTQIEVDDPLQATMAADDESLSSDNENIMQNYDSVLQDLNKNKNSKVKACDISLNLDNKKKKTAKVALVDELNLTQLKSPRRTKSKHTEEVNNSAEEMLSNTAEDASSDSIDLHLLFSEDSNSSETSALQNKMKTANDDSEVFIPLKKTEAKTDIRESKDEEQSMEVSFNQSIVKANKRKSQQHESTSSGDEHPSFFIDTVGTLGDPSDKTHDDSLKINKKQSTENSSFAMEKSVNKSVSNAKAQENSEDDSPLEISYKKEKKRSSKVADVSSVAFEKDTNDKMSNSKTPSSEKKKKNKSMDANISVQATEDLVADQTINKSILKTPGSEKKHKKKSMDANITVQEDCVADKTVNKSITKTPASGKKRKKKSMDADDILEQADSEAEQTINKSTNNTPGSEKKLKKKSIGAELVVLEDTTDVAVKTLNKSIAKTPNSEKKHKNKSMNVDISEQADYVADKTINKSITEMPGSEKKRKKKSMNADISEQAAETTDVADKTHNKSIAKTPNSEKKHKKKSMNADISEQADSVTDTINKSITEIPDSEKKQRKSVNADISEQADPVADKTLNKSIAKTPASEKKLKNKSMDAESSEQADIVCDSTENKSTSKISNSEKQNKHQSGSHAGQNDEITENTEISSKKRKRQSSLNTTKEEIHPTDVAEVLKDSLGNEKKKRKIATEDATATVSVEITVKRNRKRKEPEQDVPSNQTKKMVKEAPVFNKVPRLPSTVLKQLDNAPDKQVLNQKPEVISTTQFLVQEAKRRKTKPSNYLEESIYLNDHTENTRNVKKRLEKPKVLPFVPTASTSSSGFTTNFKINVVPNEFKFVAQSNSVSQSFKDNYLYGPKIKRVGTYDLHKRRRNIKLSKF</sequence>
<feature type="compositionally biased region" description="Polar residues" evidence="1">
    <location>
        <begin position="245"/>
        <end position="264"/>
    </location>
</feature>
<feature type="compositionally biased region" description="Polar residues" evidence="1">
    <location>
        <begin position="1076"/>
        <end position="1089"/>
    </location>
</feature>
<feature type="compositionally biased region" description="Basic and acidic residues" evidence="1">
    <location>
        <begin position="1044"/>
        <end position="1062"/>
    </location>
</feature>
<keyword evidence="2" id="KW-1185">Reference proteome</keyword>
<feature type="compositionally biased region" description="Polar residues" evidence="1">
    <location>
        <begin position="1622"/>
        <end position="1639"/>
    </location>
</feature>
<gene>
    <name evidence="3" type="primary">LOC112058156</name>
</gene>
<feature type="compositionally biased region" description="Polar residues" evidence="1">
    <location>
        <begin position="289"/>
        <end position="305"/>
    </location>
</feature>
<feature type="compositionally biased region" description="Polar residues" evidence="1">
    <location>
        <begin position="758"/>
        <end position="771"/>
    </location>
</feature>
<evidence type="ECO:0000313" key="2">
    <source>
        <dbReference type="Proteomes" id="UP001652582"/>
    </source>
</evidence>
<dbReference type="GeneID" id="112058156"/>
<feature type="compositionally biased region" description="Basic and acidic residues" evidence="1">
    <location>
        <begin position="1678"/>
        <end position="1689"/>
    </location>
</feature>
<feature type="region of interest" description="Disordered" evidence="1">
    <location>
        <begin position="1178"/>
        <end position="1511"/>
    </location>
</feature>
<feature type="compositionally biased region" description="Low complexity" evidence="1">
    <location>
        <begin position="968"/>
        <end position="980"/>
    </location>
</feature>
<feature type="compositionally biased region" description="Polar residues" evidence="1">
    <location>
        <begin position="1488"/>
        <end position="1500"/>
    </location>
</feature>
<protein>
    <submittedName>
        <fullName evidence="3">MATH and LRR domain-containing protein PFE0570w isoform X1</fullName>
    </submittedName>
</protein>